<gene>
    <name evidence="1" type="ORF">K6L26_03175</name>
</gene>
<dbReference type="Proteomes" id="UP000825598">
    <property type="component" value="Chromosome"/>
</dbReference>
<dbReference type="EMBL" id="CP081673">
    <property type="protein sequence ID" value="QZH66708.1"/>
    <property type="molecule type" value="Genomic_DNA"/>
</dbReference>
<proteinExistence type="predicted"/>
<reference evidence="1" key="1">
    <citation type="submission" date="2021-07" db="EMBL/GenBank/DDBJ databases">
        <title>Complete Genome Sequences of Mycobacterium farcinogenes Isolated from Clinical Specimens from Patients in Thailand.</title>
        <authorList>
            <person name="Sodsai P."/>
        </authorList>
    </citation>
    <scope>NUCLEOTIDE SEQUENCE</scope>
    <source>
        <strain evidence="1">BKK/CU-MFGFA-001</strain>
    </source>
</reference>
<protein>
    <submittedName>
        <fullName evidence="1">Uncharacterized protein</fullName>
    </submittedName>
</protein>
<evidence type="ECO:0000313" key="2">
    <source>
        <dbReference type="Proteomes" id="UP000825598"/>
    </source>
</evidence>
<name>A0ACD1FI32_MYCFR</name>
<evidence type="ECO:0000313" key="1">
    <source>
        <dbReference type="EMBL" id="QZH66708.1"/>
    </source>
</evidence>
<organism evidence="1 2">
    <name type="scientific">Mycolicibacterium farcinogenes</name>
    <name type="common">Mycobacterium farcinogenes</name>
    <dbReference type="NCBI Taxonomy" id="1802"/>
    <lineage>
        <taxon>Bacteria</taxon>
        <taxon>Bacillati</taxon>
        <taxon>Actinomycetota</taxon>
        <taxon>Actinomycetes</taxon>
        <taxon>Mycobacteriales</taxon>
        <taxon>Mycobacteriaceae</taxon>
        <taxon>Mycolicibacterium</taxon>
    </lineage>
</organism>
<keyword evidence="2" id="KW-1185">Reference proteome</keyword>
<sequence>MTDPNDENLTRTWTPDPDARAVPAGGDPFGHYASEQPEPFVVTTGDPDDADR</sequence>
<accession>A0ACD1FI32</accession>